<evidence type="ECO:0000313" key="3">
    <source>
        <dbReference type="Proteomes" id="UP000308891"/>
    </source>
</evidence>
<name>A0A4T0UXZ2_9NEIS</name>
<proteinExistence type="predicted"/>
<dbReference type="InterPro" id="IPR036610">
    <property type="entry name" value="PEBP-like_sf"/>
</dbReference>
<dbReference type="PANTHER" id="PTHR30289:SF1">
    <property type="entry name" value="PEBP (PHOSPHATIDYLETHANOLAMINE-BINDING PROTEIN) FAMILY PROTEIN"/>
    <property type="match status" value="1"/>
</dbReference>
<dbReference type="RefSeq" id="WP_136552405.1">
    <property type="nucleotide sequence ID" value="NZ_STGJ01000006.1"/>
</dbReference>
<comment type="caution">
    <text evidence="2">The sequence shown here is derived from an EMBL/GenBank/DDBJ whole genome shotgun (WGS) entry which is preliminary data.</text>
</comment>
<organism evidence="2 3">
    <name type="scientific">Crenobacter intestini</name>
    <dbReference type="NCBI Taxonomy" id="2563443"/>
    <lineage>
        <taxon>Bacteria</taxon>
        <taxon>Pseudomonadati</taxon>
        <taxon>Pseudomonadota</taxon>
        <taxon>Betaproteobacteria</taxon>
        <taxon>Neisseriales</taxon>
        <taxon>Neisseriaceae</taxon>
        <taxon>Crenobacter</taxon>
    </lineage>
</organism>
<accession>A0A4T0UXZ2</accession>
<dbReference type="Proteomes" id="UP000308891">
    <property type="component" value="Unassembled WGS sequence"/>
</dbReference>
<dbReference type="InterPro" id="IPR005247">
    <property type="entry name" value="YbhB_YbcL/LppC-like"/>
</dbReference>
<dbReference type="OrthoDB" id="9797506at2"/>
<dbReference type="NCBIfam" id="TIGR00481">
    <property type="entry name" value="YbhB/YbcL family Raf kinase inhibitor-like protein"/>
    <property type="match status" value="1"/>
</dbReference>
<evidence type="ECO:0000256" key="1">
    <source>
        <dbReference type="SAM" id="SignalP"/>
    </source>
</evidence>
<gene>
    <name evidence="2" type="ORF">E5K04_07085</name>
</gene>
<dbReference type="InterPro" id="IPR008914">
    <property type="entry name" value="PEBP"/>
</dbReference>
<dbReference type="PANTHER" id="PTHR30289">
    <property type="entry name" value="UNCHARACTERIZED PROTEIN YBCL-RELATED"/>
    <property type="match status" value="1"/>
</dbReference>
<dbReference type="Pfam" id="PF01161">
    <property type="entry name" value="PBP"/>
    <property type="match status" value="1"/>
</dbReference>
<keyword evidence="3" id="KW-1185">Reference proteome</keyword>
<dbReference type="SUPFAM" id="SSF49777">
    <property type="entry name" value="PEBP-like"/>
    <property type="match status" value="1"/>
</dbReference>
<dbReference type="Gene3D" id="3.90.280.10">
    <property type="entry name" value="PEBP-like"/>
    <property type="match status" value="1"/>
</dbReference>
<feature type="chain" id="PRO_5020498907" evidence="1">
    <location>
        <begin position="22"/>
        <end position="199"/>
    </location>
</feature>
<dbReference type="EMBL" id="STGJ01000006">
    <property type="protein sequence ID" value="TIC83777.1"/>
    <property type="molecule type" value="Genomic_DNA"/>
</dbReference>
<dbReference type="AlphaFoldDB" id="A0A4T0UXZ2"/>
<dbReference type="CDD" id="cd00865">
    <property type="entry name" value="PEBP_bact_arch"/>
    <property type="match status" value="1"/>
</dbReference>
<reference evidence="2 3" key="1">
    <citation type="submission" date="2019-04" db="EMBL/GenBank/DDBJ databases">
        <title>Crenobacter sp. nov.</title>
        <authorList>
            <person name="Shi S."/>
        </authorList>
    </citation>
    <scope>NUCLEOTIDE SEQUENCE [LARGE SCALE GENOMIC DNA]</scope>
    <source>
        <strain evidence="2 3">GY 70310</strain>
    </source>
</reference>
<protein>
    <submittedName>
        <fullName evidence="2">YbhB/YbcL family Raf kinase inhibitor-like protein</fullName>
    </submittedName>
</protein>
<evidence type="ECO:0000313" key="2">
    <source>
        <dbReference type="EMBL" id="TIC83777.1"/>
    </source>
</evidence>
<feature type="signal peptide" evidence="1">
    <location>
        <begin position="1"/>
        <end position="21"/>
    </location>
</feature>
<keyword evidence="1" id="KW-0732">Signal</keyword>
<sequence>MTPTRSLLLLAAGLAAGGAFAAEKSNDICWPAKPGSACFALQSPALTDGTPLPQRFAYDGWGCTGQNVSPPLAWHNAPAGTKSFAVTLHDPDAPTGGGWWHWLAYDIPASAKGLAEGAGSDPARLPKGAKMAYNDFGTDRYGGPCPPQADGMHRYEYKVWALKVDKLPIEGKVTPNMVGFLLHANALGSALMTIPYTRN</sequence>